<keyword evidence="2" id="KW-1185">Reference proteome</keyword>
<gene>
    <name evidence="1" type="ORF">ACFQ5N_02285</name>
</gene>
<protein>
    <submittedName>
        <fullName evidence="1">Uncharacterized protein</fullName>
    </submittedName>
</protein>
<organism evidence="1 2">
    <name type="scientific">Lutibacter holmesii</name>
    <dbReference type="NCBI Taxonomy" id="1137985"/>
    <lineage>
        <taxon>Bacteria</taxon>
        <taxon>Pseudomonadati</taxon>
        <taxon>Bacteroidota</taxon>
        <taxon>Flavobacteriia</taxon>
        <taxon>Flavobacteriales</taxon>
        <taxon>Flavobacteriaceae</taxon>
        <taxon>Lutibacter</taxon>
    </lineage>
</organism>
<evidence type="ECO:0000313" key="1">
    <source>
        <dbReference type="EMBL" id="MFD1292653.1"/>
    </source>
</evidence>
<proteinExistence type="predicted"/>
<dbReference type="EMBL" id="JBHTMV010000002">
    <property type="protein sequence ID" value="MFD1292653.1"/>
    <property type="molecule type" value="Genomic_DNA"/>
</dbReference>
<dbReference type="RefSeq" id="WP_386807375.1">
    <property type="nucleotide sequence ID" value="NZ_JBHTMV010000002.1"/>
</dbReference>
<dbReference type="Proteomes" id="UP001597241">
    <property type="component" value="Unassembled WGS sequence"/>
</dbReference>
<sequence>METKQFLSDNRELVIRFYNGNIKNDTDLSLKDFMIMLMNDFKHIVKVVDMYSEKNLFANMFEIESSISDNYEIGTTFSTPYSESNHAKSVNYYGKNKTNQFNNL</sequence>
<evidence type="ECO:0000313" key="2">
    <source>
        <dbReference type="Proteomes" id="UP001597241"/>
    </source>
</evidence>
<name>A0ABW3WKH6_9FLAO</name>
<accession>A0ABW3WKH6</accession>
<reference evidence="2" key="1">
    <citation type="journal article" date="2019" name="Int. J. Syst. Evol. Microbiol.">
        <title>The Global Catalogue of Microorganisms (GCM) 10K type strain sequencing project: providing services to taxonomists for standard genome sequencing and annotation.</title>
        <authorList>
            <consortium name="The Broad Institute Genomics Platform"/>
            <consortium name="The Broad Institute Genome Sequencing Center for Infectious Disease"/>
            <person name="Wu L."/>
            <person name="Ma J."/>
        </authorList>
    </citation>
    <scope>NUCLEOTIDE SEQUENCE [LARGE SCALE GENOMIC DNA]</scope>
    <source>
        <strain evidence="2">CCUG 62221</strain>
    </source>
</reference>
<comment type="caution">
    <text evidence="1">The sequence shown here is derived from an EMBL/GenBank/DDBJ whole genome shotgun (WGS) entry which is preliminary data.</text>
</comment>